<feature type="transmembrane region" description="Helical" evidence="5">
    <location>
        <begin position="148"/>
        <end position="170"/>
    </location>
</feature>
<evidence type="ECO:0000259" key="6">
    <source>
        <dbReference type="PROSITE" id="PS50850"/>
    </source>
</evidence>
<keyword evidence="3 5" id="KW-1133">Transmembrane helix</keyword>
<dbReference type="AlphaFoldDB" id="A0AB39MN68"/>
<dbReference type="Pfam" id="PF07690">
    <property type="entry name" value="MFS_1"/>
    <property type="match status" value="1"/>
</dbReference>
<gene>
    <name evidence="7" type="ORF">AB5J58_48760</name>
</gene>
<evidence type="ECO:0000256" key="1">
    <source>
        <dbReference type="ARBA" id="ARBA00004651"/>
    </source>
</evidence>
<dbReference type="Gene3D" id="1.20.1250.20">
    <property type="entry name" value="MFS general substrate transporter like domains"/>
    <property type="match status" value="1"/>
</dbReference>
<evidence type="ECO:0000256" key="4">
    <source>
        <dbReference type="ARBA" id="ARBA00023136"/>
    </source>
</evidence>
<dbReference type="RefSeq" id="WP_369192363.1">
    <property type="nucleotide sequence ID" value="NZ_CP163431.1"/>
</dbReference>
<keyword evidence="2 5" id="KW-0812">Transmembrane</keyword>
<feature type="transmembrane region" description="Helical" evidence="5">
    <location>
        <begin position="432"/>
        <end position="452"/>
    </location>
</feature>
<evidence type="ECO:0000256" key="2">
    <source>
        <dbReference type="ARBA" id="ARBA00022692"/>
    </source>
</evidence>
<dbReference type="InterPro" id="IPR011701">
    <property type="entry name" value="MFS"/>
</dbReference>
<organism evidence="7">
    <name type="scientific">Streptomyces sp. R08</name>
    <dbReference type="NCBI Taxonomy" id="3238624"/>
    <lineage>
        <taxon>Bacteria</taxon>
        <taxon>Bacillati</taxon>
        <taxon>Actinomycetota</taxon>
        <taxon>Actinomycetes</taxon>
        <taxon>Kitasatosporales</taxon>
        <taxon>Streptomycetaceae</taxon>
        <taxon>Streptomyces</taxon>
    </lineage>
</organism>
<feature type="transmembrane region" description="Helical" evidence="5">
    <location>
        <begin position="89"/>
        <end position="108"/>
    </location>
</feature>
<keyword evidence="4 5" id="KW-0472">Membrane</keyword>
<feature type="transmembrane region" description="Helical" evidence="5">
    <location>
        <begin position="27"/>
        <end position="51"/>
    </location>
</feature>
<dbReference type="SUPFAM" id="SSF103473">
    <property type="entry name" value="MFS general substrate transporter"/>
    <property type="match status" value="1"/>
</dbReference>
<feature type="transmembrane region" description="Helical" evidence="5">
    <location>
        <begin position="307"/>
        <end position="324"/>
    </location>
</feature>
<feature type="transmembrane region" description="Helical" evidence="5">
    <location>
        <begin position="57"/>
        <end position="82"/>
    </location>
</feature>
<feature type="transmembrane region" description="Helical" evidence="5">
    <location>
        <begin position="367"/>
        <end position="386"/>
    </location>
</feature>
<proteinExistence type="predicted"/>
<feature type="domain" description="Major facilitator superfamily (MFS) profile" evidence="6">
    <location>
        <begin position="25"/>
        <end position="456"/>
    </location>
</feature>
<feature type="transmembrane region" description="Helical" evidence="5">
    <location>
        <begin position="336"/>
        <end position="361"/>
    </location>
</feature>
<dbReference type="PANTHER" id="PTHR23501:SF154">
    <property type="entry name" value="MULTIDRUG-EFFLUX TRANSPORTER RV1634-RELATED"/>
    <property type="match status" value="1"/>
</dbReference>
<feature type="transmembrane region" description="Helical" evidence="5">
    <location>
        <begin position="114"/>
        <end position="136"/>
    </location>
</feature>
<evidence type="ECO:0000256" key="3">
    <source>
        <dbReference type="ARBA" id="ARBA00022989"/>
    </source>
</evidence>
<dbReference type="PANTHER" id="PTHR23501">
    <property type="entry name" value="MAJOR FACILITATOR SUPERFAMILY"/>
    <property type="match status" value="1"/>
</dbReference>
<dbReference type="PROSITE" id="PS50850">
    <property type="entry name" value="MFS"/>
    <property type="match status" value="1"/>
</dbReference>
<evidence type="ECO:0000256" key="5">
    <source>
        <dbReference type="SAM" id="Phobius"/>
    </source>
</evidence>
<evidence type="ECO:0000313" key="7">
    <source>
        <dbReference type="EMBL" id="XDQ07592.1"/>
    </source>
</evidence>
<name>A0AB39MN68_9ACTN</name>
<dbReference type="InterPro" id="IPR036259">
    <property type="entry name" value="MFS_trans_sf"/>
</dbReference>
<accession>A0AB39MN68</accession>
<dbReference type="InterPro" id="IPR020846">
    <property type="entry name" value="MFS_dom"/>
</dbReference>
<dbReference type="GO" id="GO:0005886">
    <property type="term" value="C:plasma membrane"/>
    <property type="evidence" value="ECO:0007669"/>
    <property type="project" value="UniProtKB-SubCell"/>
</dbReference>
<dbReference type="EMBL" id="CP163431">
    <property type="protein sequence ID" value="XDQ07592.1"/>
    <property type="molecule type" value="Genomic_DNA"/>
</dbReference>
<feature type="transmembrane region" description="Helical" evidence="5">
    <location>
        <begin position="398"/>
        <end position="420"/>
    </location>
</feature>
<reference evidence="7" key="1">
    <citation type="submission" date="2024-07" db="EMBL/GenBank/DDBJ databases">
        <authorList>
            <person name="Yu S.T."/>
        </authorList>
    </citation>
    <scope>NUCLEOTIDE SEQUENCE</scope>
    <source>
        <strain evidence="7">R08</strain>
    </source>
</reference>
<protein>
    <submittedName>
        <fullName evidence="7">MFS transporter</fullName>
    </submittedName>
</protein>
<feature type="transmembrane region" description="Helical" evidence="5">
    <location>
        <begin position="176"/>
        <end position="194"/>
    </location>
</feature>
<dbReference type="PRINTS" id="PR01036">
    <property type="entry name" value="TCRTETB"/>
</dbReference>
<dbReference type="GO" id="GO:0022857">
    <property type="term" value="F:transmembrane transporter activity"/>
    <property type="evidence" value="ECO:0007669"/>
    <property type="project" value="InterPro"/>
</dbReference>
<sequence length="474" mass="47744">MTTPADPHATEPDGHGLLSRPHRSRTLAVAVAFALVAFAGLALGTVMPVAVQALDGLSLYAVAFGGYLTASLAGTVAAGGWADRQGPAAPLYASGMCFAAGSVLSGAAQSMPVFIAGRLLQGLGGGALTVVLYVVVGRGYPAALRPRVFSLVTACWILPSMIGPAIAGAVAEHLSWRWVFHGIAAFSLCTLALLRRPLSALAAQDAPAQESGPTRVGPAIAVAVGAGVLQYACSRPSPQTAVLSGAALLAVAAGLSQLLPTGTLRARRGIPSLVLLRGVAAAAYFALESYVPLFLVKAHHWTPTAAGSSLTCASLAWAAASWLQGRPTMSLTRVRVVWLGAVTHAAGAMLTLAGAVCALPVVAPAGFVVAAFGMGLLLPGVGILTLDQSPPDLQGAHTAALQLADSLCSVLLIGLCGALFNTPPTTGSPGTTAFTAVFTAAVAATVLACLIARRIGGPAPKEADHAPLRPHRTT</sequence>
<feature type="transmembrane region" description="Helical" evidence="5">
    <location>
        <begin position="270"/>
        <end position="287"/>
    </location>
</feature>
<comment type="subcellular location">
    <subcellularLocation>
        <location evidence="1">Cell membrane</location>
        <topology evidence="1">Multi-pass membrane protein</topology>
    </subcellularLocation>
</comment>